<evidence type="ECO:0000313" key="2">
    <source>
        <dbReference type="EMBL" id="WEW56676.1"/>
    </source>
</evidence>
<dbReference type="EMBL" id="CP120627">
    <property type="protein sequence ID" value="WEW56676.1"/>
    <property type="molecule type" value="Genomic_DNA"/>
</dbReference>
<dbReference type="SUPFAM" id="SSF52047">
    <property type="entry name" value="RNI-like"/>
    <property type="match status" value="1"/>
</dbReference>
<evidence type="ECO:0000259" key="1">
    <source>
        <dbReference type="PROSITE" id="PS50181"/>
    </source>
</evidence>
<accession>A0AAF0DFH7</accession>
<dbReference type="InterPro" id="IPR032675">
    <property type="entry name" value="LRR_dom_sf"/>
</dbReference>
<reference evidence="2" key="1">
    <citation type="submission" date="2023-03" db="EMBL/GenBank/DDBJ databases">
        <title>Emydomyces testavorans Genome Sequence.</title>
        <authorList>
            <person name="Hoyer L."/>
        </authorList>
    </citation>
    <scope>NUCLEOTIDE SEQUENCE</scope>
    <source>
        <strain evidence="2">16-2883</strain>
    </source>
</reference>
<dbReference type="Proteomes" id="UP001219355">
    <property type="component" value="Chromosome 1"/>
</dbReference>
<dbReference type="Gene3D" id="3.80.10.10">
    <property type="entry name" value="Ribonuclease Inhibitor"/>
    <property type="match status" value="1"/>
</dbReference>
<evidence type="ECO:0000313" key="3">
    <source>
        <dbReference type="Proteomes" id="UP001219355"/>
    </source>
</evidence>
<feature type="domain" description="F-box" evidence="1">
    <location>
        <begin position="1"/>
        <end position="49"/>
    </location>
</feature>
<dbReference type="SUPFAM" id="SSF81383">
    <property type="entry name" value="F-box domain"/>
    <property type="match status" value="1"/>
</dbReference>
<dbReference type="PROSITE" id="PS50181">
    <property type="entry name" value="FBOX"/>
    <property type="match status" value="1"/>
</dbReference>
<dbReference type="AlphaFoldDB" id="A0AAF0DFH7"/>
<proteinExistence type="predicted"/>
<sequence>MPFLNIPVELFENIISLLPVSDLVTLTQVSKLLNAAIVPRLYAHTVLKLDSIECVPLKEDPPNYEVWLEALKGLVSNTQNQCSSVRKLTICGEFAFGENTSKDIMHHTKNVSRSPDIQAPIPEFVNCLLEMAVPQMTGLIDVEWHSGIRPSIKLFRALATQPLRSLSFNAGLMLCYYHYQNAHCHVSLKFSELDFSRVTSLHFFNLYDLESIEAVSRVIFQARNHLKDLRLHFSRPLIAVETRDLPLANVLHLLCDELEKAEQPLQLQKLGIYACGRTVLADLFQFFDFSSIKDFSFVPKMCRRRVDLSIWNELRQRGIKFSSLMTDQAGEGMDAYFSSFEGLRKLFLQYVSSDLAVSPLCAQHWSTLRTIFLPPGQHTMHDVPIIIRNCPRLEELGMVLYTASMRDLFKILDHSHNLKSIFIYNSYARPNLTGLGTEMSAKVFIKKFVDFFACSARRQNPQNLSTFYHRLEKLSFHDALWEMTSTSMDPIEGSAYDFISRHNHPRQLRVHDTSIIPAIKVENRRVLRDFKSRGVTLLPIRVPWTRYRGDNTIERLIDYLVNEHEGRTYYPYIQANRFVEPRLRY</sequence>
<dbReference type="InterPro" id="IPR036047">
    <property type="entry name" value="F-box-like_dom_sf"/>
</dbReference>
<dbReference type="InterPro" id="IPR001810">
    <property type="entry name" value="F-box_dom"/>
</dbReference>
<dbReference type="Pfam" id="PF00646">
    <property type="entry name" value="F-box"/>
    <property type="match status" value="1"/>
</dbReference>
<gene>
    <name evidence="2" type="ORF">PRK78_002124</name>
</gene>
<organism evidence="2 3">
    <name type="scientific">Emydomyces testavorans</name>
    <dbReference type="NCBI Taxonomy" id="2070801"/>
    <lineage>
        <taxon>Eukaryota</taxon>
        <taxon>Fungi</taxon>
        <taxon>Dikarya</taxon>
        <taxon>Ascomycota</taxon>
        <taxon>Pezizomycotina</taxon>
        <taxon>Eurotiomycetes</taxon>
        <taxon>Eurotiomycetidae</taxon>
        <taxon>Onygenales</taxon>
        <taxon>Nannizziopsiaceae</taxon>
        <taxon>Emydomyces</taxon>
    </lineage>
</organism>
<protein>
    <recommendedName>
        <fullName evidence="1">F-box domain-containing protein</fullName>
    </recommendedName>
</protein>
<keyword evidence="3" id="KW-1185">Reference proteome</keyword>
<name>A0AAF0DFH7_9EURO</name>